<keyword evidence="3 8" id="KW-0863">Zinc-finger</keyword>
<comment type="subcellular location">
    <subcellularLocation>
        <location evidence="1">Nucleus</location>
    </subcellularLocation>
</comment>
<evidence type="ECO:0000256" key="1">
    <source>
        <dbReference type="ARBA" id="ARBA00004123"/>
    </source>
</evidence>
<evidence type="ECO:0000256" key="3">
    <source>
        <dbReference type="ARBA" id="ARBA00022771"/>
    </source>
</evidence>
<evidence type="ECO:0000256" key="8">
    <source>
        <dbReference type="PROSITE-ProRule" id="PRU00042"/>
    </source>
</evidence>
<evidence type="ECO:0000259" key="9">
    <source>
        <dbReference type="PROSITE" id="PS50157"/>
    </source>
</evidence>
<feature type="domain" description="C2H2-type" evidence="9">
    <location>
        <begin position="300"/>
        <end position="322"/>
    </location>
</feature>
<dbReference type="InterPro" id="IPR013087">
    <property type="entry name" value="Znf_C2H2_type"/>
</dbReference>
<evidence type="ECO:0000256" key="5">
    <source>
        <dbReference type="ARBA" id="ARBA00023015"/>
    </source>
</evidence>
<reference evidence="10 11" key="1">
    <citation type="journal article" date="2015" name="Fungal Genet. Biol.">
        <title>Evolution of novel wood decay mechanisms in Agaricales revealed by the genome sequences of Fistulina hepatica and Cylindrobasidium torrendii.</title>
        <authorList>
            <person name="Floudas D."/>
            <person name="Held B.W."/>
            <person name="Riley R."/>
            <person name="Nagy L.G."/>
            <person name="Koehler G."/>
            <person name="Ransdell A.S."/>
            <person name="Younus H."/>
            <person name="Chow J."/>
            <person name="Chiniquy J."/>
            <person name="Lipzen A."/>
            <person name="Tritt A."/>
            <person name="Sun H."/>
            <person name="Haridas S."/>
            <person name="LaButti K."/>
            <person name="Ohm R.A."/>
            <person name="Kues U."/>
            <person name="Blanchette R.A."/>
            <person name="Grigoriev I.V."/>
            <person name="Minto R.E."/>
            <person name="Hibbett D.S."/>
        </authorList>
    </citation>
    <scope>NUCLEOTIDE SEQUENCE [LARGE SCALE GENOMIC DNA]</scope>
    <source>
        <strain evidence="10 11">FP15055 ss-10</strain>
    </source>
</reference>
<organism evidence="10 11">
    <name type="scientific">Cylindrobasidium torrendii FP15055 ss-10</name>
    <dbReference type="NCBI Taxonomy" id="1314674"/>
    <lineage>
        <taxon>Eukaryota</taxon>
        <taxon>Fungi</taxon>
        <taxon>Dikarya</taxon>
        <taxon>Basidiomycota</taxon>
        <taxon>Agaricomycotina</taxon>
        <taxon>Agaricomycetes</taxon>
        <taxon>Agaricomycetidae</taxon>
        <taxon>Agaricales</taxon>
        <taxon>Marasmiineae</taxon>
        <taxon>Physalacriaceae</taxon>
        <taxon>Cylindrobasidium</taxon>
    </lineage>
</organism>
<dbReference type="GO" id="GO:0006357">
    <property type="term" value="P:regulation of transcription by RNA polymerase II"/>
    <property type="evidence" value="ECO:0007669"/>
    <property type="project" value="TreeGrafter"/>
</dbReference>
<dbReference type="AlphaFoldDB" id="A0A0D7BA29"/>
<keyword evidence="6" id="KW-0804">Transcription</keyword>
<dbReference type="PROSITE" id="PS50157">
    <property type="entry name" value="ZINC_FINGER_C2H2_2"/>
    <property type="match status" value="3"/>
</dbReference>
<gene>
    <name evidence="10" type="ORF">CYLTODRAFT_422579</name>
</gene>
<dbReference type="SUPFAM" id="SSF57667">
    <property type="entry name" value="beta-beta-alpha zinc fingers"/>
    <property type="match status" value="1"/>
</dbReference>
<dbReference type="PROSITE" id="PS00028">
    <property type="entry name" value="ZINC_FINGER_C2H2_1"/>
    <property type="match status" value="1"/>
</dbReference>
<accession>A0A0D7BA29</accession>
<dbReference type="Proteomes" id="UP000054007">
    <property type="component" value="Unassembled WGS sequence"/>
</dbReference>
<dbReference type="GO" id="GO:0005634">
    <property type="term" value="C:nucleus"/>
    <property type="evidence" value="ECO:0007669"/>
    <property type="project" value="UniProtKB-SubCell"/>
</dbReference>
<keyword evidence="11" id="KW-1185">Reference proteome</keyword>
<keyword evidence="5" id="KW-0805">Transcription regulation</keyword>
<keyword evidence="7" id="KW-0539">Nucleus</keyword>
<evidence type="ECO:0000256" key="7">
    <source>
        <dbReference type="ARBA" id="ARBA00023242"/>
    </source>
</evidence>
<dbReference type="InterPro" id="IPR036236">
    <property type="entry name" value="Znf_C2H2_sf"/>
</dbReference>
<protein>
    <recommendedName>
        <fullName evidence="9">C2H2-type domain-containing protein</fullName>
    </recommendedName>
</protein>
<keyword evidence="2" id="KW-0479">Metal-binding</keyword>
<dbReference type="Gene3D" id="3.30.160.60">
    <property type="entry name" value="Classic Zinc Finger"/>
    <property type="match status" value="2"/>
</dbReference>
<dbReference type="SMART" id="SM00355">
    <property type="entry name" value="ZnF_C2H2"/>
    <property type="match status" value="5"/>
</dbReference>
<dbReference type="STRING" id="1314674.A0A0D7BA29"/>
<keyword evidence="4" id="KW-0862">Zinc</keyword>
<evidence type="ECO:0000313" key="11">
    <source>
        <dbReference type="Proteomes" id="UP000054007"/>
    </source>
</evidence>
<dbReference type="GO" id="GO:0008270">
    <property type="term" value="F:zinc ion binding"/>
    <property type="evidence" value="ECO:0007669"/>
    <property type="project" value="UniProtKB-KW"/>
</dbReference>
<sequence length="561" mass="62983">MDDIKDDTGARTIAQGCLRTPAMMFDSALLIRPAVSSERFMLYHQLWRALLRGSLRVPPLPVELVRLIFHAAFIVVPDRQRTHRATNDVYIKATCDDEEPVASRVWFSTPPLDRVALTQIAAVRLVTISHDQGWVSPHTDICHSWFEWGVFPFCPDFSRGAKDITGNESVWAKDTSGNTRWRRTHGNPVAVGNYQQHDGPQIARDDELWNDAREGSVIVVRACAQELSWENDASYGEILVWRWFEPVLSPGVARRVHMSDFATFRSVNEASDVDPEVSEAQVYSKFASMDESEESLPTVFRCGQCGSEGFNRRGLMVHQRIHKAPGVKAFVCPYKGCDFAGGQEGNIQSHDRRHTGERPYPCAYPGCEYVARHNSALKRHMKRHDRPGYNHAQDRGRHYQSRDIRLGERHGPWVETAEDLLMKAPPLVVHHHNTRRKPSGEVPNQSPFPMGQLAFPVSAPVKPELKYPPLDVLKPATAASNVSTSPRAPPRLKSEPVATCKLPFSCAYRDCDGSFFTLSELLDHKEAEHVSKLAFGCPFALCGFGAANAERVKDHVLEAHV</sequence>
<evidence type="ECO:0000313" key="10">
    <source>
        <dbReference type="EMBL" id="KIY67398.1"/>
    </source>
</evidence>
<dbReference type="FunFam" id="3.30.160.60:FF:000446">
    <property type="entry name" value="Zinc finger protein"/>
    <property type="match status" value="1"/>
</dbReference>
<evidence type="ECO:0000256" key="2">
    <source>
        <dbReference type="ARBA" id="ARBA00022723"/>
    </source>
</evidence>
<dbReference type="PANTHER" id="PTHR46179">
    <property type="entry name" value="ZINC FINGER PROTEIN"/>
    <property type="match status" value="1"/>
</dbReference>
<proteinExistence type="predicted"/>
<dbReference type="PANTHER" id="PTHR46179:SF13">
    <property type="entry name" value="C2H2-TYPE DOMAIN-CONTAINING PROTEIN"/>
    <property type="match status" value="1"/>
</dbReference>
<evidence type="ECO:0000256" key="6">
    <source>
        <dbReference type="ARBA" id="ARBA00023163"/>
    </source>
</evidence>
<dbReference type="InterPro" id="IPR051061">
    <property type="entry name" value="Zinc_finger_trans_reg"/>
</dbReference>
<evidence type="ECO:0000256" key="4">
    <source>
        <dbReference type="ARBA" id="ARBA00022833"/>
    </source>
</evidence>
<feature type="domain" description="C2H2-type" evidence="9">
    <location>
        <begin position="330"/>
        <end position="359"/>
    </location>
</feature>
<dbReference type="OrthoDB" id="2838799at2759"/>
<name>A0A0D7BA29_9AGAR</name>
<dbReference type="EMBL" id="KN880527">
    <property type="protein sequence ID" value="KIY67398.1"/>
    <property type="molecule type" value="Genomic_DNA"/>
</dbReference>
<feature type="domain" description="C2H2-type" evidence="9">
    <location>
        <begin position="504"/>
        <end position="534"/>
    </location>
</feature>